<dbReference type="GO" id="GO:0043874">
    <property type="term" value="F:acireductone synthase activity"/>
    <property type="evidence" value="ECO:0007669"/>
    <property type="project" value="InterPro"/>
</dbReference>
<dbReference type="SFLD" id="SFLDG01133">
    <property type="entry name" value="C1.5.4:_Enolase-phosphatase_Li"/>
    <property type="match status" value="1"/>
</dbReference>
<evidence type="ECO:0000256" key="3">
    <source>
        <dbReference type="ARBA" id="ARBA00023167"/>
    </source>
</evidence>
<dbReference type="InterPro" id="IPR006439">
    <property type="entry name" value="HAD-SF_hydro_IA"/>
</dbReference>
<dbReference type="InterPro" id="IPR023943">
    <property type="entry name" value="Enolase-ppase_E1"/>
</dbReference>
<keyword evidence="1" id="KW-0028">Amino-acid biosynthesis</keyword>
<dbReference type="InterPro" id="IPR023214">
    <property type="entry name" value="HAD_sf"/>
</dbReference>
<evidence type="ECO:0000256" key="2">
    <source>
        <dbReference type="ARBA" id="ARBA00022801"/>
    </source>
</evidence>
<dbReference type="NCBIfam" id="TIGR01691">
    <property type="entry name" value="enolase-ppase"/>
    <property type="match status" value="1"/>
</dbReference>
<keyword evidence="2" id="KW-0378">Hydrolase</keyword>
<keyword evidence="3" id="KW-0486">Methionine biosynthesis</keyword>
<accession>A0A7S3PXQ8</accession>
<evidence type="ECO:0008006" key="5">
    <source>
        <dbReference type="Google" id="ProtNLM"/>
    </source>
</evidence>
<dbReference type="SFLD" id="SFLDS00003">
    <property type="entry name" value="Haloacid_Dehalogenase"/>
    <property type="match status" value="1"/>
</dbReference>
<dbReference type="Gene3D" id="1.10.720.60">
    <property type="match status" value="1"/>
</dbReference>
<name>A0A7S3PXQ8_9STRA</name>
<reference evidence="4" key="1">
    <citation type="submission" date="2021-01" db="EMBL/GenBank/DDBJ databases">
        <authorList>
            <person name="Corre E."/>
            <person name="Pelletier E."/>
            <person name="Niang G."/>
            <person name="Scheremetjew M."/>
            <person name="Finn R."/>
            <person name="Kale V."/>
            <person name="Holt S."/>
            <person name="Cochrane G."/>
            <person name="Meng A."/>
            <person name="Brown T."/>
            <person name="Cohen L."/>
        </authorList>
    </citation>
    <scope>NUCLEOTIDE SEQUENCE</scope>
    <source>
        <strain evidence="4">MM31A-1</strain>
    </source>
</reference>
<dbReference type="Gene3D" id="3.40.50.1000">
    <property type="entry name" value="HAD superfamily/HAD-like"/>
    <property type="match status" value="1"/>
</dbReference>
<dbReference type="EMBL" id="HBIO01005253">
    <property type="protein sequence ID" value="CAE0458848.1"/>
    <property type="molecule type" value="Transcribed_RNA"/>
</dbReference>
<protein>
    <recommendedName>
        <fullName evidence="5">Acireductone synthase</fullName>
    </recommendedName>
</protein>
<dbReference type="Pfam" id="PF00702">
    <property type="entry name" value="Hydrolase"/>
    <property type="match status" value="1"/>
</dbReference>
<evidence type="ECO:0000313" key="4">
    <source>
        <dbReference type="EMBL" id="CAE0458848.1"/>
    </source>
</evidence>
<gene>
    <name evidence="4" type="ORF">CDEB00056_LOCUS3689</name>
</gene>
<dbReference type="NCBIfam" id="TIGR01549">
    <property type="entry name" value="HAD-SF-IA-v1"/>
    <property type="match status" value="1"/>
</dbReference>
<dbReference type="GO" id="GO:0019509">
    <property type="term" value="P:L-methionine salvage from methylthioadenosine"/>
    <property type="evidence" value="ECO:0007669"/>
    <property type="project" value="InterPro"/>
</dbReference>
<dbReference type="GO" id="GO:0000287">
    <property type="term" value="F:magnesium ion binding"/>
    <property type="evidence" value="ECO:0007669"/>
    <property type="project" value="InterPro"/>
</dbReference>
<dbReference type="PANTHER" id="PTHR20371">
    <property type="entry name" value="ENOLASE-PHOSPHATASE E1"/>
    <property type="match status" value="1"/>
</dbReference>
<sequence length="325" mass="35663">MKSTGNFLHTYYFALYCQTIYFAQAISLHRTTFLIHTNMSEPATKRQKLDNATNGFNAVTDIDNASDLTENKVPILPRDAKILLLDIEGCTTSISFVHDVLFPFALNNVEKYLEDVDNEGATAIVTSLVEDVAKLDESHATVKAIGEIKEFTNDKHKIQEYVKALMNNDVKATGLKGLQGKIWKSGYASGELKGHIYDDFKPLLDWCKDQGISVNIYSSGSIGAQKLLFGHSEKGDLCPCFEKHFDTTSGGKKESASYKKIAESIGVDPKEICFISDAEGELVAARDAGIGFPVMSVRPGNAPLTEIGREFPIIYSLLQVCGSGK</sequence>
<organism evidence="4">
    <name type="scientific">Chaetoceros debilis</name>
    <dbReference type="NCBI Taxonomy" id="122233"/>
    <lineage>
        <taxon>Eukaryota</taxon>
        <taxon>Sar</taxon>
        <taxon>Stramenopiles</taxon>
        <taxon>Ochrophyta</taxon>
        <taxon>Bacillariophyta</taxon>
        <taxon>Coscinodiscophyceae</taxon>
        <taxon>Chaetocerotophycidae</taxon>
        <taxon>Chaetocerotales</taxon>
        <taxon>Chaetocerotaceae</taxon>
        <taxon>Chaetoceros</taxon>
    </lineage>
</organism>
<evidence type="ECO:0000256" key="1">
    <source>
        <dbReference type="ARBA" id="ARBA00022605"/>
    </source>
</evidence>
<dbReference type="InterPro" id="IPR036412">
    <property type="entry name" value="HAD-like_sf"/>
</dbReference>
<dbReference type="AlphaFoldDB" id="A0A7S3PXQ8"/>
<proteinExistence type="predicted"/>
<dbReference type="SUPFAM" id="SSF56784">
    <property type="entry name" value="HAD-like"/>
    <property type="match status" value="1"/>
</dbReference>
<dbReference type="PANTHER" id="PTHR20371:SF1">
    <property type="entry name" value="ENOLASE-PHOSPHATASE E1"/>
    <property type="match status" value="1"/>
</dbReference>
<dbReference type="CDD" id="cd01629">
    <property type="entry name" value="HAD_EP"/>
    <property type="match status" value="1"/>
</dbReference>
<dbReference type="SFLD" id="SFLDG01129">
    <property type="entry name" value="C1.5:_HAD__Beta-PGM__Phosphata"/>
    <property type="match status" value="1"/>
</dbReference>